<reference evidence="3" key="1">
    <citation type="submission" date="2017-02" db="EMBL/GenBank/DDBJ databases">
        <title>Comparative genomics and description of representatives of a novel lineage of planctomycetes thriving in anoxic sediments.</title>
        <authorList>
            <person name="Spring S."/>
            <person name="Bunk B."/>
            <person name="Sproer C."/>
        </authorList>
    </citation>
    <scope>NUCLEOTIDE SEQUENCE [LARGE SCALE GENOMIC DNA]</scope>
    <source>
        <strain evidence="3">ST-NAGAB-D1</strain>
    </source>
</reference>
<feature type="domain" description="DUF1638" evidence="1">
    <location>
        <begin position="31"/>
        <end position="207"/>
    </location>
</feature>
<keyword evidence="3" id="KW-1185">Reference proteome</keyword>
<accession>A0A1U9NIT0</accession>
<sequence length="243" mass="28133">MRLKFIVCKVLQREAYWCAARSHNQVDVVLMPQGLHDTPDKLREELGKELVKTEDVQGRKYDASLLGYGLCSNGVLGLSCEIPLVVPRAHDCITLLLGSKERYQEYFDGRKGIYWYSPGWVESNCQPSKSRYDRTLQEYTDKYGEDNAAYLMEMEQNWMKEYEWATYVGWELTDGEQSYKDYTKEAAEFLGWKYDELIGKSLLVQKLVDGDWDKDKFLTVQPGQKVGEDLTSDGIIRAEDNQN</sequence>
<evidence type="ECO:0000313" key="3">
    <source>
        <dbReference type="Proteomes" id="UP000189674"/>
    </source>
</evidence>
<dbReference type="InterPro" id="IPR012437">
    <property type="entry name" value="DUF1638"/>
</dbReference>
<organism evidence="2 3">
    <name type="scientific">Anaerohalosphaera lusitana</name>
    <dbReference type="NCBI Taxonomy" id="1936003"/>
    <lineage>
        <taxon>Bacteria</taxon>
        <taxon>Pseudomonadati</taxon>
        <taxon>Planctomycetota</taxon>
        <taxon>Phycisphaerae</taxon>
        <taxon>Sedimentisphaerales</taxon>
        <taxon>Anaerohalosphaeraceae</taxon>
        <taxon>Anaerohalosphaera</taxon>
    </lineage>
</organism>
<dbReference type="AlphaFoldDB" id="A0A1U9NIT0"/>
<evidence type="ECO:0000259" key="1">
    <source>
        <dbReference type="Pfam" id="PF07796"/>
    </source>
</evidence>
<dbReference type="Proteomes" id="UP000189674">
    <property type="component" value="Chromosome"/>
</dbReference>
<dbReference type="KEGG" id="alus:STSP2_00648"/>
<dbReference type="EMBL" id="CP019791">
    <property type="protein sequence ID" value="AQT67500.1"/>
    <property type="molecule type" value="Genomic_DNA"/>
</dbReference>
<evidence type="ECO:0000313" key="2">
    <source>
        <dbReference type="EMBL" id="AQT67500.1"/>
    </source>
</evidence>
<gene>
    <name evidence="2" type="ORF">STSP2_00648</name>
</gene>
<dbReference type="OrthoDB" id="9787351at2"/>
<dbReference type="RefSeq" id="WP_146659769.1">
    <property type="nucleotide sequence ID" value="NZ_CP019791.1"/>
</dbReference>
<name>A0A1U9NIT0_9BACT</name>
<protein>
    <recommendedName>
        <fullName evidence="1">DUF1638 domain-containing protein</fullName>
    </recommendedName>
</protein>
<dbReference type="STRING" id="1936003.STSP2_00648"/>
<dbReference type="Pfam" id="PF07796">
    <property type="entry name" value="DUF1638"/>
    <property type="match status" value="1"/>
</dbReference>
<proteinExistence type="predicted"/>